<dbReference type="AlphaFoldDB" id="A0AAE1YAR5"/>
<name>A0AAE1YAR5_9LAMI</name>
<comment type="caution">
    <text evidence="1">The sequence shown here is derived from an EMBL/GenBank/DDBJ whole genome shotgun (WGS) entry which is preliminary data.</text>
</comment>
<evidence type="ECO:0000313" key="2">
    <source>
        <dbReference type="Proteomes" id="UP001293254"/>
    </source>
</evidence>
<accession>A0AAE1YAR5</accession>
<gene>
    <name evidence="1" type="ORF">Salat_1434700</name>
</gene>
<keyword evidence="2" id="KW-1185">Reference proteome</keyword>
<sequence>MAHGYESWWPTRIDGGFLFQEPLGVCPLAHRTEVPWRKKGAGTVTYPERQPGARGMFSEATDAPRLRDKGKGVAGHNTTIQEMMMGNGLAHAGGWLGSSSTRGDGLVDVTLLFRAWQAGARLGGLEGVGEWLQEGGWGLVSRSLGRT</sequence>
<proteinExistence type="predicted"/>
<dbReference type="Proteomes" id="UP001293254">
    <property type="component" value="Unassembled WGS sequence"/>
</dbReference>
<reference evidence="1" key="2">
    <citation type="journal article" date="2024" name="Plant">
        <title>Genomic evolution and insights into agronomic trait innovations of Sesamum species.</title>
        <authorList>
            <person name="Miao H."/>
            <person name="Wang L."/>
            <person name="Qu L."/>
            <person name="Liu H."/>
            <person name="Sun Y."/>
            <person name="Le M."/>
            <person name="Wang Q."/>
            <person name="Wei S."/>
            <person name="Zheng Y."/>
            <person name="Lin W."/>
            <person name="Duan Y."/>
            <person name="Cao H."/>
            <person name="Xiong S."/>
            <person name="Wang X."/>
            <person name="Wei L."/>
            <person name="Li C."/>
            <person name="Ma Q."/>
            <person name="Ju M."/>
            <person name="Zhao R."/>
            <person name="Li G."/>
            <person name="Mu C."/>
            <person name="Tian Q."/>
            <person name="Mei H."/>
            <person name="Zhang T."/>
            <person name="Gao T."/>
            <person name="Zhang H."/>
        </authorList>
    </citation>
    <scope>NUCLEOTIDE SEQUENCE</scope>
    <source>
        <strain evidence="1">3651</strain>
    </source>
</reference>
<reference evidence="1" key="1">
    <citation type="submission" date="2020-06" db="EMBL/GenBank/DDBJ databases">
        <authorList>
            <person name="Li T."/>
            <person name="Hu X."/>
            <person name="Zhang T."/>
            <person name="Song X."/>
            <person name="Zhang H."/>
            <person name="Dai N."/>
            <person name="Sheng W."/>
            <person name="Hou X."/>
            <person name="Wei L."/>
        </authorList>
    </citation>
    <scope>NUCLEOTIDE SEQUENCE</scope>
    <source>
        <strain evidence="1">3651</strain>
        <tissue evidence="1">Leaf</tissue>
    </source>
</reference>
<organism evidence="1 2">
    <name type="scientific">Sesamum alatum</name>
    <dbReference type="NCBI Taxonomy" id="300844"/>
    <lineage>
        <taxon>Eukaryota</taxon>
        <taxon>Viridiplantae</taxon>
        <taxon>Streptophyta</taxon>
        <taxon>Embryophyta</taxon>
        <taxon>Tracheophyta</taxon>
        <taxon>Spermatophyta</taxon>
        <taxon>Magnoliopsida</taxon>
        <taxon>eudicotyledons</taxon>
        <taxon>Gunneridae</taxon>
        <taxon>Pentapetalae</taxon>
        <taxon>asterids</taxon>
        <taxon>lamiids</taxon>
        <taxon>Lamiales</taxon>
        <taxon>Pedaliaceae</taxon>
        <taxon>Sesamum</taxon>
    </lineage>
</organism>
<dbReference type="EMBL" id="JACGWO010000005">
    <property type="protein sequence ID" value="KAK4426660.1"/>
    <property type="molecule type" value="Genomic_DNA"/>
</dbReference>
<evidence type="ECO:0000313" key="1">
    <source>
        <dbReference type="EMBL" id="KAK4426660.1"/>
    </source>
</evidence>
<protein>
    <submittedName>
        <fullName evidence="1">Uncharacterized protein</fullName>
    </submittedName>
</protein>